<evidence type="ECO:0000313" key="3">
    <source>
        <dbReference type="Proteomes" id="UP000467841"/>
    </source>
</evidence>
<accession>A0A6D2JHF0</accession>
<name>A0A6D2JHF0_9BRAS</name>
<evidence type="ECO:0000256" key="1">
    <source>
        <dbReference type="SAM" id="MobiDB-lite"/>
    </source>
</evidence>
<gene>
    <name evidence="2" type="ORF">MERR_LOCUS28238</name>
</gene>
<dbReference type="AlphaFoldDB" id="A0A6D2JHF0"/>
<dbReference type="EMBL" id="CACVBM020001239">
    <property type="protein sequence ID" value="CAA7041003.1"/>
    <property type="molecule type" value="Genomic_DNA"/>
</dbReference>
<comment type="caution">
    <text evidence="2">The sequence shown here is derived from an EMBL/GenBank/DDBJ whole genome shotgun (WGS) entry which is preliminary data.</text>
</comment>
<organism evidence="2 3">
    <name type="scientific">Microthlaspi erraticum</name>
    <dbReference type="NCBI Taxonomy" id="1685480"/>
    <lineage>
        <taxon>Eukaryota</taxon>
        <taxon>Viridiplantae</taxon>
        <taxon>Streptophyta</taxon>
        <taxon>Embryophyta</taxon>
        <taxon>Tracheophyta</taxon>
        <taxon>Spermatophyta</taxon>
        <taxon>Magnoliopsida</taxon>
        <taxon>eudicotyledons</taxon>
        <taxon>Gunneridae</taxon>
        <taxon>Pentapetalae</taxon>
        <taxon>rosids</taxon>
        <taxon>malvids</taxon>
        <taxon>Brassicales</taxon>
        <taxon>Brassicaceae</taxon>
        <taxon>Coluteocarpeae</taxon>
        <taxon>Microthlaspi</taxon>
    </lineage>
</organism>
<keyword evidence="3" id="KW-1185">Reference proteome</keyword>
<sequence length="272" mass="30447">MIMEEVAGNLDQEAAGELVAEEEQLEPEEALEALALPTGPITRSQTKMLNQDIGRVLSRLSRHDQELKHSTLVVLEIPFHWISGIAIQSIPIYPFHRSIPHFIISIHSAKFSGSFHSIIIIQPLLASKCRSSTRGLSVGTIGRTVGLWPCRNGRGRMISWSAGVVGRMKIWLMVSRPDVGRFFPARTDTLAMVRENVCAAARLYSSVHVAWSCAAWRGRLWHGRPRALVSRVVMRDRPFGFGLWPRLQTDGSKFGRERNMRSSASRSARSGR</sequence>
<dbReference type="Proteomes" id="UP000467841">
    <property type="component" value="Unassembled WGS sequence"/>
</dbReference>
<protein>
    <submittedName>
        <fullName evidence="2">Uncharacterized protein</fullName>
    </submittedName>
</protein>
<feature type="compositionally biased region" description="Low complexity" evidence="1">
    <location>
        <begin position="261"/>
        <end position="272"/>
    </location>
</feature>
<feature type="region of interest" description="Disordered" evidence="1">
    <location>
        <begin position="252"/>
        <end position="272"/>
    </location>
</feature>
<evidence type="ECO:0000313" key="2">
    <source>
        <dbReference type="EMBL" id="CAA7041003.1"/>
    </source>
</evidence>
<reference evidence="2" key="1">
    <citation type="submission" date="2020-01" db="EMBL/GenBank/DDBJ databases">
        <authorList>
            <person name="Mishra B."/>
        </authorList>
    </citation>
    <scope>NUCLEOTIDE SEQUENCE [LARGE SCALE GENOMIC DNA]</scope>
</reference>
<proteinExistence type="predicted"/>